<dbReference type="AlphaFoldDB" id="A0A5C3KCE3"/>
<keyword evidence="4" id="KW-0325">Glycoprotein</keyword>
<dbReference type="SUPFAM" id="SSF88713">
    <property type="entry name" value="Glycoside hydrolase/deacetylase"/>
    <property type="match status" value="1"/>
</dbReference>
<comment type="cofactor">
    <cofactor evidence="1">
        <name>Co(2+)</name>
        <dbReference type="ChEBI" id="CHEBI:48828"/>
    </cofactor>
</comment>
<dbReference type="OrthoDB" id="2125469at2759"/>
<evidence type="ECO:0000256" key="9">
    <source>
        <dbReference type="ARBA" id="ARBA00023277"/>
    </source>
</evidence>
<dbReference type="InterPro" id="IPR011330">
    <property type="entry name" value="Glyco_hydro/deAcase_b/a-brl"/>
</dbReference>
<feature type="chain" id="PRO_5022751342" evidence="12">
    <location>
        <begin position="25"/>
        <end position="255"/>
    </location>
</feature>
<evidence type="ECO:0000256" key="12">
    <source>
        <dbReference type="SAM" id="SignalP"/>
    </source>
</evidence>
<evidence type="ECO:0000256" key="4">
    <source>
        <dbReference type="ARBA" id="ARBA00022622"/>
    </source>
</evidence>
<feature type="domain" description="NodB homology" evidence="13">
    <location>
        <begin position="43"/>
        <end position="228"/>
    </location>
</feature>
<keyword evidence="9" id="KW-0119">Carbohydrate metabolism</keyword>
<keyword evidence="11" id="KW-0961">Cell wall biogenesis/degradation</keyword>
<keyword evidence="7 14" id="KW-0378">Hydrolase</keyword>
<dbReference type="PANTHER" id="PTHR46471">
    <property type="entry name" value="CHITIN DEACETYLASE"/>
    <property type="match status" value="1"/>
</dbReference>
<dbReference type="Gene3D" id="3.20.20.370">
    <property type="entry name" value="Glycoside hydrolase/deacetylase"/>
    <property type="match status" value="1"/>
</dbReference>
<comment type="subcellular location">
    <subcellularLocation>
        <location evidence="2">Cell membrane</location>
        <topology evidence="2">Lipid-anchor</topology>
        <topology evidence="2">GPI-anchor</topology>
    </subcellularLocation>
</comment>
<organism evidence="14 15">
    <name type="scientific">Coprinopsis marcescibilis</name>
    <name type="common">Agaric fungus</name>
    <name type="synonym">Psathyrella marcescibilis</name>
    <dbReference type="NCBI Taxonomy" id="230819"/>
    <lineage>
        <taxon>Eukaryota</taxon>
        <taxon>Fungi</taxon>
        <taxon>Dikarya</taxon>
        <taxon>Basidiomycota</taxon>
        <taxon>Agaricomycotina</taxon>
        <taxon>Agaricomycetes</taxon>
        <taxon>Agaricomycetidae</taxon>
        <taxon>Agaricales</taxon>
        <taxon>Agaricineae</taxon>
        <taxon>Psathyrellaceae</taxon>
        <taxon>Coprinopsis</taxon>
    </lineage>
</organism>
<keyword evidence="15" id="KW-1185">Reference proteome</keyword>
<evidence type="ECO:0000256" key="7">
    <source>
        <dbReference type="ARBA" id="ARBA00022801"/>
    </source>
</evidence>
<evidence type="ECO:0000256" key="1">
    <source>
        <dbReference type="ARBA" id="ARBA00001941"/>
    </source>
</evidence>
<evidence type="ECO:0000256" key="8">
    <source>
        <dbReference type="ARBA" id="ARBA00023136"/>
    </source>
</evidence>
<evidence type="ECO:0000256" key="2">
    <source>
        <dbReference type="ARBA" id="ARBA00004609"/>
    </source>
</evidence>
<protein>
    <submittedName>
        <fullName evidence="14">Glycoside hydrolase/deacetylase</fullName>
    </submittedName>
</protein>
<name>A0A5C3KCE3_COPMA</name>
<dbReference type="PANTHER" id="PTHR46471:SF2">
    <property type="entry name" value="CHITIN DEACETYLASE-RELATED"/>
    <property type="match status" value="1"/>
</dbReference>
<keyword evidence="5" id="KW-0479">Metal-binding</keyword>
<evidence type="ECO:0000256" key="3">
    <source>
        <dbReference type="ARBA" id="ARBA00022475"/>
    </source>
</evidence>
<keyword evidence="3" id="KW-1003">Cell membrane</keyword>
<proteinExistence type="predicted"/>
<evidence type="ECO:0000256" key="5">
    <source>
        <dbReference type="ARBA" id="ARBA00022723"/>
    </source>
</evidence>
<evidence type="ECO:0000256" key="10">
    <source>
        <dbReference type="ARBA" id="ARBA00023288"/>
    </source>
</evidence>
<dbReference type="GO" id="GO:0005975">
    <property type="term" value="P:carbohydrate metabolic process"/>
    <property type="evidence" value="ECO:0007669"/>
    <property type="project" value="InterPro"/>
</dbReference>
<dbReference type="GO" id="GO:0005886">
    <property type="term" value="C:plasma membrane"/>
    <property type="evidence" value="ECO:0007669"/>
    <property type="project" value="UniProtKB-SubCell"/>
</dbReference>
<dbReference type="GO" id="GO:0016810">
    <property type="term" value="F:hydrolase activity, acting on carbon-nitrogen (but not peptide) bonds"/>
    <property type="evidence" value="ECO:0007669"/>
    <property type="project" value="InterPro"/>
</dbReference>
<reference evidence="14 15" key="1">
    <citation type="journal article" date="2019" name="Nat. Ecol. Evol.">
        <title>Megaphylogeny resolves global patterns of mushroom evolution.</title>
        <authorList>
            <person name="Varga T."/>
            <person name="Krizsan K."/>
            <person name="Foldi C."/>
            <person name="Dima B."/>
            <person name="Sanchez-Garcia M."/>
            <person name="Sanchez-Ramirez S."/>
            <person name="Szollosi G.J."/>
            <person name="Szarkandi J.G."/>
            <person name="Papp V."/>
            <person name="Albert L."/>
            <person name="Andreopoulos W."/>
            <person name="Angelini C."/>
            <person name="Antonin V."/>
            <person name="Barry K.W."/>
            <person name="Bougher N.L."/>
            <person name="Buchanan P."/>
            <person name="Buyck B."/>
            <person name="Bense V."/>
            <person name="Catcheside P."/>
            <person name="Chovatia M."/>
            <person name="Cooper J."/>
            <person name="Damon W."/>
            <person name="Desjardin D."/>
            <person name="Finy P."/>
            <person name="Geml J."/>
            <person name="Haridas S."/>
            <person name="Hughes K."/>
            <person name="Justo A."/>
            <person name="Karasinski D."/>
            <person name="Kautmanova I."/>
            <person name="Kiss B."/>
            <person name="Kocsube S."/>
            <person name="Kotiranta H."/>
            <person name="LaButti K.M."/>
            <person name="Lechner B.E."/>
            <person name="Liimatainen K."/>
            <person name="Lipzen A."/>
            <person name="Lukacs Z."/>
            <person name="Mihaltcheva S."/>
            <person name="Morgado L.N."/>
            <person name="Niskanen T."/>
            <person name="Noordeloos M.E."/>
            <person name="Ohm R.A."/>
            <person name="Ortiz-Santana B."/>
            <person name="Ovrebo C."/>
            <person name="Racz N."/>
            <person name="Riley R."/>
            <person name="Savchenko A."/>
            <person name="Shiryaev A."/>
            <person name="Soop K."/>
            <person name="Spirin V."/>
            <person name="Szebenyi C."/>
            <person name="Tomsovsky M."/>
            <person name="Tulloss R.E."/>
            <person name="Uehling J."/>
            <person name="Grigoriev I.V."/>
            <person name="Vagvolgyi C."/>
            <person name="Papp T."/>
            <person name="Martin F.M."/>
            <person name="Miettinen O."/>
            <person name="Hibbett D.S."/>
            <person name="Nagy L.G."/>
        </authorList>
    </citation>
    <scope>NUCLEOTIDE SEQUENCE [LARGE SCALE GENOMIC DNA]</scope>
    <source>
        <strain evidence="14 15">CBS 121175</strain>
    </source>
</reference>
<evidence type="ECO:0000256" key="11">
    <source>
        <dbReference type="ARBA" id="ARBA00023316"/>
    </source>
</evidence>
<evidence type="ECO:0000259" key="13">
    <source>
        <dbReference type="PROSITE" id="PS51677"/>
    </source>
</evidence>
<dbReference type="GO" id="GO:0071555">
    <property type="term" value="P:cell wall organization"/>
    <property type="evidence" value="ECO:0007669"/>
    <property type="project" value="UniProtKB-KW"/>
</dbReference>
<dbReference type="GO" id="GO:0046872">
    <property type="term" value="F:metal ion binding"/>
    <property type="evidence" value="ECO:0007669"/>
    <property type="project" value="UniProtKB-KW"/>
</dbReference>
<sequence length="255" mass="28296">MFMTRLLKLVPLLSGIATFHLSSAFPLSRRAPAQVFTSCSVPNTVALTFDDGPYIYLNDVVDTLNREGVKGTFFFNGNNFACIYGEDLVEAVKNAHTSGHEIGSHTWGHKRLTNLTFDEVHDEMFRVELALERILGVVPALMRPPFGEFNDLVLEASGIRGQTIVNWDFDSEDGKSATVDAQKALYDAVVALRPPSILSLQHEVHETSVTEVLPYAIQKLKEAGYDFVTVSECLGGIEPYQRVGEPSARDENWQC</sequence>
<accession>A0A5C3KCE3</accession>
<dbReference type="Proteomes" id="UP000307440">
    <property type="component" value="Unassembled WGS sequence"/>
</dbReference>
<dbReference type="STRING" id="230819.A0A5C3KCE3"/>
<dbReference type="EMBL" id="ML210466">
    <property type="protein sequence ID" value="TFK17755.1"/>
    <property type="molecule type" value="Genomic_DNA"/>
</dbReference>
<evidence type="ECO:0000313" key="14">
    <source>
        <dbReference type="EMBL" id="TFK17755.1"/>
    </source>
</evidence>
<evidence type="ECO:0000256" key="6">
    <source>
        <dbReference type="ARBA" id="ARBA00022729"/>
    </source>
</evidence>
<dbReference type="PROSITE" id="PS51677">
    <property type="entry name" value="NODB"/>
    <property type="match status" value="1"/>
</dbReference>
<dbReference type="GO" id="GO:0098552">
    <property type="term" value="C:side of membrane"/>
    <property type="evidence" value="ECO:0007669"/>
    <property type="project" value="UniProtKB-KW"/>
</dbReference>
<keyword evidence="4" id="KW-0336">GPI-anchor</keyword>
<evidence type="ECO:0000313" key="15">
    <source>
        <dbReference type="Proteomes" id="UP000307440"/>
    </source>
</evidence>
<dbReference type="CDD" id="cd10951">
    <property type="entry name" value="CE4_ClCDA_like"/>
    <property type="match status" value="1"/>
</dbReference>
<gene>
    <name evidence="14" type="ORF">FA15DRAFT_675848</name>
</gene>
<keyword evidence="6 12" id="KW-0732">Signal</keyword>
<keyword evidence="8" id="KW-0472">Membrane</keyword>
<dbReference type="Pfam" id="PF01522">
    <property type="entry name" value="Polysacc_deac_1"/>
    <property type="match status" value="1"/>
</dbReference>
<dbReference type="InterPro" id="IPR002509">
    <property type="entry name" value="NODB_dom"/>
</dbReference>
<feature type="signal peptide" evidence="12">
    <location>
        <begin position="1"/>
        <end position="24"/>
    </location>
</feature>
<keyword evidence="10" id="KW-0449">Lipoprotein</keyword>